<dbReference type="Gene3D" id="3.30.360.10">
    <property type="entry name" value="Dihydrodipicolinate Reductase, domain 2"/>
    <property type="match status" value="1"/>
</dbReference>
<keyword evidence="22" id="KW-1185">Reference proteome</keyword>
<keyword evidence="14 18" id="KW-0486">Methionine biosynthesis</keyword>
<evidence type="ECO:0000256" key="3">
    <source>
        <dbReference type="ARBA" id="ARBA00005062"/>
    </source>
</evidence>
<feature type="domain" description="ACT" evidence="20">
    <location>
        <begin position="351"/>
        <end position="426"/>
    </location>
</feature>
<evidence type="ECO:0000256" key="2">
    <source>
        <dbReference type="ARBA" id="ARBA00005056"/>
    </source>
</evidence>
<feature type="binding site" evidence="17">
    <location>
        <position position="190"/>
    </location>
    <ligand>
        <name>L-homoserine</name>
        <dbReference type="ChEBI" id="CHEBI:57476"/>
    </ligand>
</feature>
<evidence type="ECO:0000259" key="20">
    <source>
        <dbReference type="PROSITE" id="PS51671"/>
    </source>
</evidence>
<comment type="pathway">
    <text evidence="3 18">Amino-acid biosynthesis; L-methionine biosynthesis via de novo pathway; L-homoserine from L-aspartate: step 3/3.</text>
</comment>
<name>A0A6I1MMT4_9CLOT</name>
<feature type="active site" description="Proton donor" evidence="16">
    <location>
        <position position="205"/>
    </location>
</feature>
<dbReference type="EC" id="1.1.1.3" evidence="5 18"/>
<dbReference type="SUPFAM" id="SSF55021">
    <property type="entry name" value="ACT-like"/>
    <property type="match status" value="1"/>
</dbReference>
<evidence type="ECO:0000256" key="8">
    <source>
        <dbReference type="ARBA" id="ARBA00022697"/>
    </source>
</evidence>
<protein>
    <recommendedName>
        <fullName evidence="6 18">Homoserine dehydrogenase</fullName>
        <ecNumber evidence="5 18">1.1.1.3</ecNumber>
    </recommendedName>
</protein>
<evidence type="ECO:0000256" key="16">
    <source>
        <dbReference type="PIRSR" id="PIRSR000098-1"/>
    </source>
</evidence>
<dbReference type="InterPro" id="IPR045865">
    <property type="entry name" value="ACT-like_dom_sf"/>
</dbReference>
<organism evidence="21 22">
    <name type="scientific">Clostridium tarantellae</name>
    <dbReference type="NCBI Taxonomy" id="39493"/>
    <lineage>
        <taxon>Bacteria</taxon>
        <taxon>Bacillati</taxon>
        <taxon>Bacillota</taxon>
        <taxon>Clostridia</taxon>
        <taxon>Eubacteriales</taxon>
        <taxon>Clostridiaceae</taxon>
        <taxon>Clostridium</taxon>
    </lineage>
</organism>
<evidence type="ECO:0000313" key="22">
    <source>
        <dbReference type="Proteomes" id="UP000430345"/>
    </source>
</evidence>
<evidence type="ECO:0000256" key="1">
    <source>
        <dbReference type="ARBA" id="ARBA00001920"/>
    </source>
</evidence>
<evidence type="ECO:0000256" key="15">
    <source>
        <dbReference type="ARBA" id="ARBA00048841"/>
    </source>
</evidence>
<comment type="pathway">
    <text evidence="2 18">Amino-acid biosynthesis; L-threonine biosynthesis; L-threonine from L-aspartate: step 3/5.</text>
</comment>
<dbReference type="Gene3D" id="3.40.50.720">
    <property type="entry name" value="NAD(P)-binding Rossmann-like Domain"/>
    <property type="match status" value="1"/>
</dbReference>
<dbReference type="UniPathway" id="UPA00051">
    <property type="reaction ID" value="UER00465"/>
</dbReference>
<dbReference type="Gene3D" id="3.30.70.260">
    <property type="match status" value="1"/>
</dbReference>
<dbReference type="FunFam" id="3.40.50.720:FF:000062">
    <property type="entry name" value="Homoserine dehydrogenase"/>
    <property type="match status" value="1"/>
</dbReference>
<dbReference type="GO" id="GO:0009088">
    <property type="term" value="P:threonine biosynthetic process"/>
    <property type="evidence" value="ECO:0007669"/>
    <property type="project" value="UniProtKB-UniPathway"/>
</dbReference>
<evidence type="ECO:0000256" key="5">
    <source>
        <dbReference type="ARBA" id="ARBA00013213"/>
    </source>
</evidence>
<dbReference type="PIRSF" id="PIRSF000098">
    <property type="entry name" value="Homoser_dehydrog"/>
    <property type="match status" value="1"/>
</dbReference>
<dbReference type="InterPro" id="IPR019811">
    <property type="entry name" value="HDH_CS"/>
</dbReference>
<dbReference type="RefSeq" id="WP_152888956.1">
    <property type="nucleotide sequence ID" value="NZ_WHJC01000067.1"/>
</dbReference>
<keyword evidence="11 18" id="KW-0560">Oxidoreductase</keyword>
<dbReference type="InterPro" id="IPR002912">
    <property type="entry name" value="ACT_dom"/>
</dbReference>
<evidence type="ECO:0000256" key="9">
    <source>
        <dbReference type="ARBA" id="ARBA00022723"/>
    </source>
</evidence>
<dbReference type="NCBIfam" id="NF004976">
    <property type="entry name" value="PRK06349.1"/>
    <property type="match status" value="1"/>
</dbReference>
<dbReference type="InterPro" id="IPR036291">
    <property type="entry name" value="NAD(P)-bd_dom_sf"/>
</dbReference>
<dbReference type="InterPro" id="IPR005106">
    <property type="entry name" value="Asp/hSer_DH_NAD-bd"/>
</dbReference>
<dbReference type="PANTHER" id="PTHR43331:SF1">
    <property type="entry name" value="HOMOSERINE DEHYDROGENASE"/>
    <property type="match status" value="1"/>
</dbReference>
<accession>A0A6I1MMT4</accession>
<sequence length="431" mass="47837">MRKIKIALLGLGNVGSGVWKILKANNEEIKKRSGYKVEIAKILVREKSKERAVEVPEKLLTTDFNEILQDDSIKIIVEVMGGINPAKNYILSSIKKKKHIVTANKMLLATEGDELFKAADELGVMFQYEASVAGGIPIISGINDSLTANKIEQLYGIVNGTTNYILTKMQFEGMSFEEALKKAQEKGYAEADPTSDLEGFDAQYKLAILSSLAFGTKIDIGSVYRAGLSNITSEDISYAKQFGYVIKLLAIVKEINKELEIRVHPTMIPETHPLANVYDSFNAVFVKGNAVGDLMFYGRGAGDLPTGSAVVGDIITILRSNVDIENGIPVVKNNLWHKKIRKREDIESRYYIRTTVKDLPGVLGDITTVFGENNISLKSVIQKGSDEEHLVTIVLVTHKTKEGSIIKTIDELYELKEIHKVDNIIRIEKFK</sequence>
<reference evidence="21 22" key="1">
    <citation type="submission" date="2019-10" db="EMBL/GenBank/DDBJ databases">
        <title>The Genome Sequence of Clostridium tarantellae Isolated from Fish Brain.</title>
        <authorList>
            <person name="Bano L."/>
            <person name="Kiel M."/>
            <person name="Sales G."/>
            <person name="Doxey A.C."/>
            <person name="Mansfield M.J."/>
            <person name="Schiavone M."/>
            <person name="Rossetto O."/>
            <person name="Pirazzini M."/>
            <person name="Dobrindt U."/>
            <person name="Montecucco C."/>
        </authorList>
    </citation>
    <scope>NUCLEOTIDE SEQUENCE [LARGE SCALE GENOMIC DNA]</scope>
    <source>
        <strain evidence="21 22">DSM 3997</strain>
    </source>
</reference>
<comment type="caution">
    <text evidence="21">The sequence shown here is derived from an EMBL/GenBank/DDBJ whole genome shotgun (WGS) entry which is preliminary data.</text>
</comment>
<dbReference type="Pfam" id="PF01842">
    <property type="entry name" value="ACT"/>
    <property type="match status" value="1"/>
</dbReference>
<evidence type="ECO:0000256" key="18">
    <source>
        <dbReference type="RuleBase" id="RU000579"/>
    </source>
</evidence>
<comment type="similarity">
    <text evidence="4 19">Belongs to the homoserine dehydrogenase family.</text>
</comment>
<dbReference type="GO" id="GO:0050661">
    <property type="term" value="F:NADP binding"/>
    <property type="evidence" value="ECO:0007669"/>
    <property type="project" value="InterPro"/>
</dbReference>
<evidence type="ECO:0000256" key="17">
    <source>
        <dbReference type="PIRSR" id="PIRSR000098-2"/>
    </source>
</evidence>
<dbReference type="AlphaFoldDB" id="A0A6I1MMT4"/>
<proteinExistence type="inferred from homology"/>
<evidence type="ECO:0000256" key="12">
    <source>
        <dbReference type="ARBA" id="ARBA00023027"/>
    </source>
</evidence>
<dbReference type="Pfam" id="PF03447">
    <property type="entry name" value="NAD_binding_3"/>
    <property type="match status" value="1"/>
</dbReference>
<evidence type="ECO:0000256" key="4">
    <source>
        <dbReference type="ARBA" id="ARBA00006753"/>
    </source>
</evidence>
<dbReference type="GO" id="GO:0004412">
    <property type="term" value="F:homoserine dehydrogenase activity"/>
    <property type="evidence" value="ECO:0007669"/>
    <property type="project" value="UniProtKB-EC"/>
</dbReference>
<dbReference type="FunFam" id="3.30.360.10:FF:000005">
    <property type="entry name" value="Homoserine dehydrogenase"/>
    <property type="match status" value="1"/>
</dbReference>
<evidence type="ECO:0000256" key="11">
    <source>
        <dbReference type="ARBA" id="ARBA00023002"/>
    </source>
</evidence>
<feature type="binding site" evidence="17">
    <location>
        <begin position="9"/>
        <end position="16"/>
    </location>
    <ligand>
        <name>NADP(+)</name>
        <dbReference type="ChEBI" id="CHEBI:58349"/>
    </ligand>
</feature>
<keyword evidence="10 17" id="KW-0521">NADP</keyword>
<keyword evidence="9" id="KW-0479">Metal-binding</keyword>
<dbReference type="SUPFAM" id="SSF55347">
    <property type="entry name" value="Glyceraldehyde-3-phosphate dehydrogenase-like, C-terminal domain"/>
    <property type="match status" value="1"/>
</dbReference>
<keyword evidence="7 18" id="KW-0028">Amino-acid biosynthesis</keyword>
<dbReference type="CDD" id="cd04881">
    <property type="entry name" value="ACT_HSDH-Hom"/>
    <property type="match status" value="1"/>
</dbReference>
<evidence type="ECO:0000256" key="14">
    <source>
        <dbReference type="ARBA" id="ARBA00023167"/>
    </source>
</evidence>
<dbReference type="GO" id="GO:0046872">
    <property type="term" value="F:metal ion binding"/>
    <property type="evidence" value="ECO:0007669"/>
    <property type="project" value="UniProtKB-KW"/>
</dbReference>
<keyword evidence="12" id="KW-0520">NAD</keyword>
<dbReference type="SUPFAM" id="SSF51735">
    <property type="entry name" value="NAD(P)-binding Rossmann-fold domains"/>
    <property type="match status" value="1"/>
</dbReference>
<gene>
    <name evidence="21" type="ORF">GBZ86_06650</name>
</gene>
<keyword evidence="8 18" id="KW-0791">Threonine biosynthesis</keyword>
<dbReference type="OrthoDB" id="9808167at2"/>
<evidence type="ECO:0000256" key="6">
    <source>
        <dbReference type="ARBA" id="ARBA00013376"/>
    </source>
</evidence>
<comment type="catalytic activity">
    <reaction evidence="15">
        <text>L-homoserine + NADP(+) = L-aspartate 4-semialdehyde + NADPH + H(+)</text>
        <dbReference type="Rhea" id="RHEA:15761"/>
        <dbReference type="ChEBI" id="CHEBI:15378"/>
        <dbReference type="ChEBI" id="CHEBI:57476"/>
        <dbReference type="ChEBI" id="CHEBI:57783"/>
        <dbReference type="ChEBI" id="CHEBI:58349"/>
        <dbReference type="ChEBI" id="CHEBI:537519"/>
        <dbReference type="EC" id="1.1.1.3"/>
    </reaction>
    <physiologicalReaction direction="right-to-left" evidence="15">
        <dbReference type="Rhea" id="RHEA:15763"/>
    </physiologicalReaction>
</comment>
<dbReference type="EMBL" id="WHJC01000067">
    <property type="protein sequence ID" value="MPQ43437.1"/>
    <property type="molecule type" value="Genomic_DNA"/>
</dbReference>
<evidence type="ECO:0000313" key="21">
    <source>
        <dbReference type="EMBL" id="MPQ43437.1"/>
    </source>
</evidence>
<comment type="cofactor">
    <cofactor evidence="1">
        <name>a metal cation</name>
        <dbReference type="ChEBI" id="CHEBI:25213"/>
    </cofactor>
</comment>
<dbReference type="Proteomes" id="UP000430345">
    <property type="component" value="Unassembled WGS sequence"/>
</dbReference>
<dbReference type="InterPro" id="IPR016204">
    <property type="entry name" value="HDH"/>
</dbReference>
<feature type="binding site" evidence="17">
    <location>
        <position position="105"/>
    </location>
    <ligand>
        <name>NADPH</name>
        <dbReference type="ChEBI" id="CHEBI:57783"/>
    </ligand>
</feature>
<evidence type="ECO:0000256" key="7">
    <source>
        <dbReference type="ARBA" id="ARBA00022605"/>
    </source>
</evidence>
<dbReference type="UniPathway" id="UPA00050">
    <property type="reaction ID" value="UER00063"/>
</dbReference>
<dbReference type="Pfam" id="PF00742">
    <property type="entry name" value="Homoserine_dh"/>
    <property type="match status" value="1"/>
</dbReference>
<dbReference type="InterPro" id="IPR001342">
    <property type="entry name" value="HDH_cat"/>
</dbReference>
<dbReference type="PANTHER" id="PTHR43331">
    <property type="entry name" value="HOMOSERINE DEHYDROGENASE"/>
    <property type="match status" value="1"/>
</dbReference>
<evidence type="ECO:0000256" key="19">
    <source>
        <dbReference type="RuleBase" id="RU004171"/>
    </source>
</evidence>
<dbReference type="GO" id="GO:0009086">
    <property type="term" value="P:methionine biosynthetic process"/>
    <property type="evidence" value="ECO:0007669"/>
    <property type="project" value="UniProtKB-KW"/>
</dbReference>
<dbReference type="PROSITE" id="PS01042">
    <property type="entry name" value="HOMOSER_DHGENASE"/>
    <property type="match status" value="1"/>
</dbReference>
<evidence type="ECO:0000256" key="13">
    <source>
        <dbReference type="ARBA" id="ARBA00023053"/>
    </source>
</evidence>
<dbReference type="PROSITE" id="PS51671">
    <property type="entry name" value="ACT"/>
    <property type="match status" value="1"/>
</dbReference>
<evidence type="ECO:0000256" key="10">
    <source>
        <dbReference type="ARBA" id="ARBA00022857"/>
    </source>
</evidence>
<keyword evidence="13" id="KW-0915">Sodium</keyword>